<gene>
    <name evidence="3" type="ORF">Ssi02_76440</name>
</gene>
<evidence type="ECO:0000256" key="1">
    <source>
        <dbReference type="SAM" id="MobiDB-lite"/>
    </source>
</evidence>
<evidence type="ECO:0000313" key="4">
    <source>
        <dbReference type="Proteomes" id="UP000606172"/>
    </source>
</evidence>
<dbReference type="Pfam" id="PF09976">
    <property type="entry name" value="TPR_21"/>
    <property type="match status" value="1"/>
</dbReference>
<dbReference type="EMBL" id="BOOW01000059">
    <property type="protein sequence ID" value="GII97413.1"/>
    <property type="molecule type" value="Genomic_DNA"/>
</dbReference>
<dbReference type="RefSeq" id="WP_204033308.1">
    <property type="nucleotide sequence ID" value="NZ_BOOW01000059.1"/>
</dbReference>
<protein>
    <recommendedName>
        <fullName evidence="2">Ancillary SecYEG translocon subunit/Cell division coordinator CpoB TPR domain-containing protein</fullName>
    </recommendedName>
</protein>
<dbReference type="InterPro" id="IPR011990">
    <property type="entry name" value="TPR-like_helical_dom_sf"/>
</dbReference>
<dbReference type="Pfam" id="PF13432">
    <property type="entry name" value="TPR_16"/>
    <property type="match status" value="1"/>
</dbReference>
<evidence type="ECO:0000313" key="3">
    <source>
        <dbReference type="EMBL" id="GII97413.1"/>
    </source>
</evidence>
<organism evidence="3 4">
    <name type="scientific">Sinosporangium siamense</name>
    <dbReference type="NCBI Taxonomy" id="1367973"/>
    <lineage>
        <taxon>Bacteria</taxon>
        <taxon>Bacillati</taxon>
        <taxon>Actinomycetota</taxon>
        <taxon>Actinomycetes</taxon>
        <taxon>Streptosporangiales</taxon>
        <taxon>Streptosporangiaceae</taxon>
        <taxon>Sinosporangium</taxon>
    </lineage>
</organism>
<dbReference type="Gene3D" id="1.25.40.10">
    <property type="entry name" value="Tetratricopeptide repeat domain"/>
    <property type="match status" value="1"/>
</dbReference>
<reference evidence="3" key="1">
    <citation type="submission" date="2021-01" db="EMBL/GenBank/DDBJ databases">
        <title>Whole genome shotgun sequence of Sinosporangium siamense NBRC 109515.</title>
        <authorList>
            <person name="Komaki H."/>
            <person name="Tamura T."/>
        </authorList>
    </citation>
    <scope>NUCLEOTIDE SEQUENCE</scope>
    <source>
        <strain evidence="3">NBRC 109515</strain>
    </source>
</reference>
<feature type="domain" description="Ancillary SecYEG translocon subunit/Cell division coordinator CpoB TPR" evidence="2">
    <location>
        <begin position="134"/>
        <end position="203"/>
    </location>
</feature>
<dbReference type="SUPFAM" id="SSF81901">
    <property type="entry name" value="HCP-like"/>
    <property type="match status" value="1"/>
</dbReference>
<proteinExistence type="predicted"/>
<sequence length="292" mass="30173">MTPPELGTLPHGALAEAPAPPEDGEAGPREDGPLATARALAESGDLAGAAHILSRLVDDDTGPDRAQAAVGLAVVLEESGDLGAARAAARIALATGHPEFAPQAACHLARGFERDELFDQARAAWQAALGSGHASYVPLAHLALARLSEDEGDGEAAERSLRAAISTGDPEIGSLAAQRLAELLLSAGEAAEAAGVLVHALSSPETAESPRLRVLLGIAHLELACAEFTTAVEEADETDTAATALAIELLARTLPLRGRDEDAEHVWNYGLGHEQVELAHEVALRRDRGVTV</sequence>
<name>A0A919VBH9_9ACTN</name>
<keyword evidence="4" id="KW-1185">Reference proteome</keyword>
<dbReference type="InterPro" id="IPR018704">
    <property type="entry name" value="SecYEG/CpoB_TPR"/>
</dbReference>
<dbReference type="Proteomes" id="UP000606172">
    <property type="component" value="Unassembled WGS sequence"/>
</dbReference>
<accession>A0A919VBH9</accession>
<feature type="region of interest" description="Disordered" evidence="1">
    <location>
        <begin position="1"/>
        <end position="33"/>
    </location>
</feature>
<dbReference type="AlphaFoldDB" id="A0A919VBH9"/>
<comment type="caution">
    <text evidence="3">The sequence shown here is derived from an EMBL/GenBank/DDBJ whole genome shotgun (WGS) entry which is preliminary data.</text>
</comment>
<evidence type="ECO:0000259" key="2">
    <source>
        <dbReference type="Pfam" id="PF09976"/>
    </source>
</evidence>